<dbReference type="EMBL" id="MPUH01002189">
    <property type="protein sequence ID" value="OMJ65365.1"/>
    <property type="molecule type" value="Genomic_DNA"/>
</dbReference>
<name>A0A1R2ALS0_9CILI</name>
<feature type="domain" description="Protein kinase" evidence="1">
    <location>
        <begin position="1"/>
        <end position="303"/>
    </location>
</feature>
<dbReference type="Proteomes" id="UP000187209">
    <property type="component" value="Unassembled WGS sequence"/>
</dbReference>
<organism evidence="2 3">
    <name type="scientific">Stentor coeruleus</name>
    <dbReference type="NCBI Taxonomy" id="5963"/>
    <lineage>
        <taxon>Eukaryota</taxon>
        <taxon>Sar</taxon>
        <taxon>Alveolata</taxon>
        <taxon>Ciliophora</taxon>
        <taxon>Postciliodesmatophora</taxon>
        <taxon>Heterotrichea</taxon>
        <taxon>Heterotrichida</taxon>
        <taxon>Stentoridae</taxon>
        <taxon>Stentor</taxon>
    </lineage>
</organism>
<dbReference type="AlphaFoldDB" id="A0A1R2ALS0"/>
<proteinExistence type="predicted"/>
<dbReference type="PROSITE" id="PS50011">
    <property type="entry name" value="PROTEIN_KINASE_DOM"/>
    <property type="match status" value="1"/>
</dbReference>
<dbReference type="InterPro" id="IPR011009">
    <property type="entry name" value="Kinase-like_dom_sf"/>
</dbReference>
<protein>
    <recommendedName>
        <fullName evidence="1">Protein kinase domain-containing protein</fullName>
    </recommendedName>
</protein>
<reference evidence="2 3" key="1">
    <citation type="submission" date="2016-11" db="EMBL/GenBank/DDBJ databases">
        <title>The macronuclear genome of Stentor coeruleus: a giant cell with tiny introns.</title>
        <authorList>
            <person name="Slabodnick M."/>
            <person name="Ruby J.G."/>
            <person name="Reiff S.B."/>
            <person name="Swart E.C."/>
            <person name="Gosai S."/>
            <person name="Prabakaran S."/>
            <person name="Witkowska E."/>
            <person name="Larue G.E."/>
            <person name="Fisher S."/>
            <person name="Freeman R.M."/>
            <person name="Gunawardena J."/>
            <person name="Chu W."/>
            <person name="Stover N.A."/>
            <person name="Gregory B.D."/>
            <person name="Nowacki M."/>
            <person name="Derisi J."/>
            <person name="Roy S.W."/>
            <person name="Marshall W.F."/>
            <person name="Sood P."/>
        </authorList>
    </citation>
    <scope>NUCLEOTIDE SEQUENCE [LARGE SCALE GENOMIC DNA]</scope>
    <source>
        <strain evidence="2">WM001</strain>
    </source>
</reference>
<accession>A0A1R2ALS0</accession>
<dbReference type="InterPro" id="IPR000719">
    <property type="entry name" value="Prot_kinase_dom"/>
</dbReference>
<gene>
    <name evidence="2" type="ORF">SteCoe_38371</name>
</gene>
<dbReference type="Gene3D" id="1.10.510.10">
    <property type="entry name" value="Transferase(Phosphotransferase) domain 1"/>
    <property type="match status" value="1"/>
</dbReference>
<evidence type="ECO:0000313" key="2">
    <source>
        <dbReference type="EMBL" id="OMJ65365.1"/>
    </source>
</evidence>
<comment type="caution">
    <text evidence="2">The sequence shown here is derived from an EMBL/GenBank/DDBJ whole genome shotgun (WGS) entry which is preliminary data.</text>
</comment>
<sequence>MECSWAENCFGMDQEALSRYLKKLDSIENKRELESLNEMGMEITISDGKFTKDDGTICQCIITTYASQDLIAMENCLNQQKYAYDKIFKGSLLAIDFEKCFDIYQISFITENYQKTLMQYQEESEDVKLEILEKIAKMLYKVNKYSLIYGKISPECICITEDKRILLKYMHWLLFKNKFKVIFPQFAVLSNEYLAPELIFMRNCELRNINLHINLSSVYSFGLIFLKLFNCELPQINFTRTKKDALKYISGKSILEAVFIIFSEQTLEFINQSNEHSIVNKCLNAVIENRWSFKRITKQMKLFKLKKEKKEKKIISPAQPFSDTINLHHITLEKMSKILINCHQRVLSEKNSNPIKEFYSLVQDFLPILQDGEFIFFSTPCKTEKIPAEAGFITFFHYLIKDIISDEELVSQLLATFIEFKEVPNYKDLFYFFSKSKIEHLKDLLITEMIVQIYKKDWKFLFPQNLASSKLLKTCKKLTKNKTFFMEASIFFNQDIIIEILSQFYQNTLLVRDKISEGLNRVYITKLMPSLNGLTTYNLNIFIKDFRAANNKKMNNAEKGATLVTMFHELAHFLKRYDSKTLLESRSKCAPKSNADFEQSETLNKSEWEISDFRRESRIKLKFDLFESNLSSINEHAGSYLLQGNFSSLVEFRARFIEENKKYSERVIMTNGSTDCIVFTGLRCGVSLKPHA</sequence>
<evidence type="ECO:0000313" key="3">
    <source>
        <dbReference type="Proteomes" id="UP000187209"/>
    </source>
</evidence>
<dbReference type="GO" id="GO:0005524">
    <property type="term" value="F:ATP binding"/>
    <property type="evidence" value="ECO:0007669"/>
    <property type="project" value="InterPro"/>
</dbReference>
<evidence type="ECO:0000259" key="1">
    <source>
        <dbReference type="PROSITE" id="PS50011"/>
    </source>
</evidence>
<dbReference type="GO" id="GO:0004672">
    <property type="term" value="F:protein kinase activity"/>
    <property type="evidence" value="ECO:0007669"/>
    <property type="project" value="InterPro"/>
</dbReference>
<dbReference type="SUPFAM" id="SSF56112">
    <property type="entry name" value="Protein kinase-like (PK-like)"/>
    <property type="match status" value="1"/>
</dbReference>
<keyword evidence="3" id="KW-1185">Reference proteome</keyword>